<sequence>MTSSAARLTVKRYRWRQITPMMLFFQPVVFFNLWMSRDTVNSVSSSQTDARTAADASFASGLFDSLPIVIGYVPVAFAFGLNAVKLGFTPLEAIFLSCIIYAGASQFVITALLSAGASIWVAALTVMAMDVRHVLYGPSLRRRITQRLPTGKTAWWAFGLTDEVFAAATARLSRDNRRWSESWMLGVALSAWLSWVAGTVLGAVFGNGPLESYPAVEAALAFMLPALFLSFLLASFRRRQSLVVAAALGGACLGLLVSSIPAAILIGIGGGCLASLYQPASLKEETR</sequence>
<feature type="transmembrane region" description="Helical" evidence="8">
    <location>
        <begin position="183"/>
        <end position="206"/>
    </location>
</feature>
<evidence type="ECO:0000256" key="8">
    <source>
        <dbReference type="SAM" id="Phobius"/>
    </source>
</evidence>
<dbReference type="EMBL" id="AMWE01000004">
    <property type="protein sequence ID" value="ERO56705.1"/>
    <property type="molecule type" value="Genomic_DNA"/>
</dbReference>
<evidence type="ECO:0000256" key="2">
    <source>
        <dbReference type="ARBA" id="ARBA00010735"/>
    </source>
</evidence>
<accession>A0AAV3K7J3</accession>
<dbReference type="GO" id="GO:0005886">
    <property type="term" value="C:plasma membrane"/>
    <property type="evidence" value="ECO:0007669"/>
    <property type="project" value="UniProtKB-SubCell"/>
</dbReference>
<organism evidence="9 10">
    <name type="scientific">Dickeya solani D s0432-1</name>
    <dbReference type="NCBI Taxonomy" id="1231725"/>
    <lineage>
        <taxon>Bacteria</taxon>
        <taxon>Pseudomonadati</taxon>
        <taxon>Pseudomonadota</taxon>
        <taxon>Gammaproteobacteria</taxon>
        <taxon>Enterobacterales</taxon>
        <taxon>Pectobacteriaceae</taxon>
        <taxon>Dickeya</taxon>
    </lineage>
</organism>
<comment type="caution">
    <text evidence="9">The sequence shown here is derived from an EMBL/GenBank/DDBJ whole genome shotgun (WGS) entry which is preliminary data.</text>
</comment>
<evidence type="ECO:0000256" key="5">
    <source>
        <dbReference type="ARBA" id="ARBA00022692"/>
    </source>
</evidence>
<evidence type="ECO:0000256" key="7">
    <source>
        <dbReference type="ARBA" id="ARBA00023136"/>
    </source>
</evidence>
<protein>
    <submittedName>
        <fullName evidence="9">Inner membrane protein ygaZ</fullName>
    </submittedName>
</protein>
<feature type="transmembrane region" description="Helical" evidence="8">
    <location>
        <begin position="93"/>
        <end position="113"/>
    </location>
</feature>
<reference evidence="10" key="1">
    <citation type="journal article" date="2013" name="Diversity">
        <title>Genome Sequence of Dickeya solani, a New soft Rot Pathogen of Potato, Suggests its Emergence May Be Related to a Novel Combination of Non-Ribosomal Peptide/Polyketide Synthetase Clusters.</title>
        <authorList>
            <person name="Garlant L."/>
            <person name="Koskinen P."/>
            <person name="Rouhiainen L."/>
            <person name="Laine P."/>
            <person name="Paulin L."/>
            <person name="Auvinen P."/>
            <person name="Holm L."/>
            <person name="Pirhonen M."/>
        </authorList>
    </citation>
    <scope>NUCLEOTIDE SEQUENCE [LARGE SCALE GENOMIC DNA]</scope>
    <source>
        <strain evidence="10">D s0432-1</strain>
    </source>
</reference>
<dbReference type="PANTHER" id="PTHR34979:SF1">
    <property type="entry name" value="INNER MEMBRANE PROTEIN YGAZ"/>
    <property type="match status" value="1"/>
</dbReference>
<comment type="subcellular location">
    <subcellularLocation>
        <location evidence="1">Cell membrane</location>
        <topology evidence="1">Multi-pass membrane protein</topology>
    </subcellularLocation>
</comment>
<keyword evidence="7 8" id="KW-0472">Membrane</keyword>
<keyword evidence="5 8" id="KW-0812">Transmembrane</keyword>
<comment type="similarity">
    <text evidence="2">Belongs to the AzlC family.</text>
</comment>
<dbReference type="Proteomes" id="UP000017142">
    <property type="component" value="Unassembled WGS sequence"/>
</dbReference>
<evidence type="ECO:0000256" key="4">
    <source>
        <dbReference type="ARBA" id="ARBA00022475"/>
    </source>
</evidence>
<feature type="transmembrane region" description="Helical" evidence="8">
    <location>
        <begin position="21"/>
        <end position="37"/>
    </location>
</feature>
<evidence type="ECO:0000256" key="1">
    <source>
        <dbReference type="ARBA" id="ARBA00004651"/>
    </source>
</evidence>
<keyword evidence="6 8" id="KW-1133">Transmembrane helix</keyword>
<dbReference type="GO" id="GO:1903785">
    <property type="term" value="P:L-valine transmembrane transport"/>
    <property type="evidence" value="ECO:0007669"/>
    <property type="project" value="TreeGrafter"/>
</dbReference>
<feature type="transmembrane region" description="Helical" evidence="8">
    <location>
        <begin position="119"/>
        <end position="137"/>
    </location>
</feature>
<dbReference type="Pfam" id="PF03591">
    <property type="entry name" value="AzlC"/>
    <property type="match status" value="1"/>
</dbReference>
<evidence type="ECO:0000256" key="3">
    <source>
        <dbReference type="ARBA" id="ARBA00022448"/>
    </source>
</evidence>
<dbReference type="InterPro" id="IPR011606">
    <property type="entry name" value="Brnchd-chn_aa_trnsp_permease"/>
</dbReference>
<keyword evidence="3" id="KW-0813">Transport</keyword>
<feature type="transmembrane region" description="Helical" evidence="8">
    <location>
        <begin position="57"/>
        <end position="81"/>
    </location>
</feature>
<gene>
    <name evidence="9" type="ORF">A544_3271</name>
</gene>
<keyword evidence="4" id="KW-1003">Cell membrane</keyword>
<proteinExistence type="inferred from homology"/>
<feature type="transmembrane region" description="Helical" evidence="8">
    <location>
        <begin position="218"/>
        <end position="236"/>
    </location>
</feature>
<dbReference type="PANTHER" id="PTHR34979">
    <property type="entry name" value="INNER MEMBRANE PROTEIN YGAZ"/>
    <property type="match status" value="1"/>
</dbReference>
<evidence type="ECO:0000313" key="10">
    <source>
        <dbReference type="Proteomes" id="UP000017142"/>
    </source>
</evidence>
<feature type="transmembrane region" description="Helical" evidence="8">
    <location>
        <begin position="243"/>
        <end position="268"/>
    </location>
</feature>
<evidence type="ECO:0000313" key="9">
    <source>
        <dbReference type="EMBL" id="ERO56705.1"/>
    </source>
</evidence>
<evidence type="ECO:0000256" key="6">
    <source>
        <dbReference type="ARBA" id="ARBA00022989"/>
    </source>
</evidence>
<name>A0AAV3K7J3_9GAMM</name>
<dbReference type="AlphaFoldDB" id="A0AAV3K7J3"/>